<evidence type="ECO:0000256" key="2">
    <source>
        <dbReference type="ARBA" id="ARBA00006434"/>
    </source>
</evidence>
<evidence type="ECO:0000256" key="7">
    <source>
        <dbReference type="RuleBase" id="RU362091"/>
    </source>
</evidence>
<evidence type="ECO:0000256" key="5">
    <source>
        <dbReference type="ARBA" id="ARBA00022989"/>
    </source>
</evidence>
<keyword evidence="4 8" id="KW-0812">Transmembrane</keyword>
<dbReference type="CDD" id="cd10322">
    <property type="entry name" value="SLC5sbd"/>
    <property type="match status" value="1"/>
</dbReference>
<dbReference type="AlphaFoldDB" id="A0A7Y9PHX8"/>
<feature type="transmembrane region" description="Helical" evidence="8">
    <location>
        <begin position="158"/>
        <end position="175"/>
    </location>
</feature>
<dbReference type="InterPro" id="IPR038377">
    <property type="entry name" value="Na/Glc_symporter_sf"/>
</dbReference>
<feature type="transmembrane region" description="Helical" evidence="8">
    <location>
        <begin position="416"/>
        <end position="438"/>
    </location>
</feature>
<feature type="transmembrane region" description="Helical" evidence="8">
    <location>
        <begin position="362"/>
        <end position="382"/>
    </location>
</feature>
<dbReference type="PANTHER" id="PTHR48086">
    <property type="entry name" value="SODIUM/PROLINE SYMPORTER-RELATED"/>
    <property type="match status" value="1"/>
</dbReference>
<evidence type="ECO:0000313" key="10">
    <source>
        <dbReference type="Proteomes" id="UP000589520"/>
    </source>
</evidence>
<gene>
    <name evidence="9" type="ORF">HDF17_002560</name>
</gene>
<feature type="transmembrane region" description="Helical" evidence="8">
    <location>
        <begin position="6"/>
        <end position="24"/>
    </location>
</feature>
<dbReference type="GO" id="GO:0005886">
    <property type="term" value="C:plasma membrane"/>
    <property type="evidence" value="ECO:0007669"/>
    <property type="project" value="TreeGrafter"/>
</dbReference>
<dbReference type="Proteomes" id="UP000589520">
    <property type="component" value="Unassembled WGS sequence"/>
</dbReference>
<comment type="similarity">
    <text evidence="2 7">Belongs to the sodium:solute symporter (SSF) (TC 2.A.21) family.</text>
</comment>
<dbReference type="PROSITE" id="PS50283">
    <property type="entry name" value="NA_SOLUT_SYMP_3"/>
    <property type="match status" value="1"/>
</dbReference>
<feature type="transmembrane region" description="Helical" evidence="8">
    <location>
        <begin position="276"/>
        <end position="300"/>
    </location>
</feature>
<dbReference type="RefSeq" id="WP_179491501.1">
    <property type="nucleotide sequence ID" value="NZ_JACCCW010000002.1"/>
</dbReference>
<feature type="transmembrane region" description="Helical" evidence="8">
    <location>
        <begin position="237"/>
        <end position="255"/>
    </location>
</feature>
<feature type="transmembrane region" description="Helical" evidence="8">
    <location>
        <begin position="45"/>
        <end position="67"/>
    </location>
</feature>
<evidence type="ECO:0000256" key="4">
    <source>
        <dbReference type="ARBA" id="ARBA00022692"/>
    </source>
</evidence>
<protein>
    <submittedName>
        <fullName evidence="9">SSS family solute:Na+ symporter</fullName>
    </submittedName>
</protein>
<keyword evidence="5 8" id="KW-1133">Transmembrane helix</keyword>
<keyword evidence="10" id="KW-1185">Reference proteome</keyword>
<sequence>MMNLYSASLLFYSIFLMALGLFISRRVKNSSDFLVAGRSLGAGRIFATLLAANIGAGSTVGAAGLGYRFGLSAWWWVGSASIGTFLLSQCLGPRLWVVAKKHNLATLPDFLEFRYGKSVKALIAVIFWFGALAILAAQLIAISWILNTVAGTPKWEGCVLGGVAAIVYCTAGGLMSTAFVNMFELAVTMSGLLLAIPFAIHRLGGWTNLNALILVQKHNVVAAHSMFSMMGAGPKQILVWLTILVPSFMISPGLVQKVYGARDVKSVRLGVGLNSLGQAIFAFVPPILGLCAFAAIPHLANPELALPEAMKILLPKWLGVWTLASIFSAELSATDAILFMLSTSLAVDLYKTFLNPRISQKHLLVASRAASVCAGVLGILLATVLPSIIAAVSIFYGLLAVSLFVPVIAGLYSRRVLSIAALSSIIGAVVATLGTIRLTQGHGFWLFSPQAIGIATATLIMIAFRIFWPGHATDNLSFAGGTDTK</sequence>
<accession>A0A7Y9PHX8</accession>
<proteinExistence type="inferred from homology"/>
<evidence type="ECO:0000256" key="1">
    <source>
        <dbReference type="ARBA" id="ARBA00004141"/>
    </source>
</evidence>
<reference evidence="9 10" key="1">
    <citation type="submission" date="2020-07" db="EMBL/GenBank/DDBJ databases">
        <title>Genomic Encyclopedia of Type Strains, Phase IV (KMG-V): Genome sequencing to study the core and pangenomes of soil and plant-associated prokaryotes.</title>
        <authorList>
            <person name="Whitman W."/>
        </authorList>
    </citation>
    <scope>NUCLEOTIDE SEQUENCE [LARGE SCALE GENOMIC DNA]</scope>
    <source>
        <strain evidence="9 10">X4EP2</strain>
    </source>
</reference>
<dbReference type="Pfam" id="PF00474">
    <property type="entry name" value="SSF"/>
    <property type="match status" value="1"/>
</dbReference>
<dbReference type="GO" id="GO:0022857">
    <property type="term" value="F:transmembrane transporter activity"/>
    <property type="evidence" value="ECO:0007669"/>
    <property type="project" value="InterPro"/>
</dbReference>
<dbReference type="Gene3D" id="1.20.1730.10">
    <property type="entry name" value="Sodium/glucose cotransporter"/>
    <property type="match status" value="1"/>
</dbReference>
<feature type="transmembrane region" description="Helical" evidence="8">
    <location>
        <begin position="444"/>
        <end position="468"/>
    </location>
</feature>
<feature type="transmembrane region" description="Helical" evidence="8">
    <location>
        <begin position="320"/>
        <end position="341"/>
    </location>
</feature>
<evidence type="ECO:0000256" key="8">
    <source>
        <dbReference type="SAM" id="Phobius"/>
    </source>
</evidence>
<keyword evidence="6 8" id="KW-0472">Membrane</keyword>
<dbReference type="InterPro" id="IPR050277">
    <property type="entry name" value="Sodium:Solute_Symporter"/>
</dbReference>
<comment type="caution">
    <text evidence="9">The sequence shown here is derived from an EMBL/GenBank/DDBJ whole genome shotgun (WGS) entry which is preliminary data.</text>
</comment>
<evidence type="ECO:0000256" key="6">
    <source>
        <dbReference type="ARBA" id="ARBA00023136"/>
    </source>
</evidence>
<comment type="subcellular location">
    <subcellularLocation>
        <location evidence="1">Membrane</location>
        <topology evidence="1">Multi-pass membrane protein</topology>
    </subcellularLocation>
</comment>
<feature type="transmembrane region" description="Helical" evidence="8">
    <location>
        <begin position="73"/>
        <end position="92"/>
    </location>
</feature>
<feature type="transmembrane region" description="Helical" evidence="8">
    <location>
        <begin position="388"/>
        <end position="409"/>
    </location>
</feature>
<dbReference type="EMBL" id="JACCCW010000002">
    <property type="protein sequence ID" value="NYF80240.1"/>
    <property type="molecule type" value="Genomic_DNA"/>
</dbReference>
<evidence type="ECO:0000256" key="3">
    <source>
        <dbReference type="ARBA" id="ARBA00022448"/>
    </source>
</evidence>
<dbReference type="InterPro" id="IPR001734">
    <property type="entry name" value="Na/solute_symporter"/>
</dbReference>
<name>A0A7Y9PHX8_9BACT</name>
<dbReference type="PANTHER" id="PTHR48086:SF7">
    <property type="entry name" value="SODIUM-SOLUTE SYMPORTER-RELATED"/>
    <property type="match status" value="1"/>
</dbReference>
<evidence type="ECO:0000313" key="9">
    <source>
        <dbReference type="EMBL" id="NYF80240.1"/>
    </source>
</evidence>
<keyword evidence="3" id="KW-0813">Transport</keyword>
<organism evidence="9 10">
    <name type="scientific">Granulicella arctica</name>
    <dbReference type="NCBI Taxonomy" id="940613"/>
    <lineage>
        <taxon>Bacteria</taxon>
        <taxon>Pseudomonadati</taxon>
        <taxon>Acidobacteriota</taxon>
        <taxon>Terriglobia</taxon>
        <taxon>Terriglobales</taxon>
        <taxon>Acidobacteriaceae</taxon>
        <taxon>Granulicella</taxon>
    </lineage>
</organism>
<feature type="transmembrane region" description="Helical" evidence="8">
    <location>
        <begin position="121"/>
        <end position="146"/>
    </location>
</feature>